<feature type="transmembrane region" description="Helical" evidence="1">
    <location>
        <begin position="62"/>
        <end position="82"/>
    </location>
</feature>
<dbReference type="EMBL" id="CP006932">
    <property type="protein sequence ID" value="AHK22394.1"/>
    <property type="molecule type" value="Genomic_DNA"/>
</dbReference>
<feature type="transmembrane region" description="Helical" evidence="1">
    <location>
        <begin position="21"/>
        <end position="42"/>
    </location>
</feature>
<dbReference type="Proteomes" id="UP000019450">
    <property type="component" value="Chromosome"/>
</dbReference>
<protein>
    <submittedName>
        <fullName evidence="2">Uncharacterized protein</fullName>
    </submittedName>
</protein>
<accession>W8GF69</accession>
<evidence type="ECO:0000256" key="1">
    <source>
        <dbReference type="SAM" id="Phobius"/>
    </source>
</evidence>
<organism evidence="2 3">
    <name type="scientific">Candidatus Hepatoplasma crinochetorum Av</name>
    <dbReference type="NCBI Taxonomy" id="1427984"/>
    <lineage>
        <taxon>Bacteria</taxon>
        <taxon>Bacillati</taxon>
        <taxon>Mycoplasmatota</taxon>
        <taxon>Mollicutes</taxon>
        <taxon>Candidatus Hepatoplasmataceae</taxon>
        <taxon>Candidatus Hepatoplasma</taxon>
    </lineage>
</organism>
<dbReference type="HOGENOM" id="CLU_1208012_0_0_14"/>
<sequence>MKKENNQSKKEQQDVLIVGSYLYKILELSAMLLHLAVLILSFLSITEILTLSNENINHGLEIATFVVIILIIIDTFIVIPITKRRFIKKNLKTFWGTNLITTKVNVPLRIEADKDLYGKIIEHEETIRHELIKINWKSRRWLKSNINVEIKYEETYVKFIINYIIIDLKSNKIRIDAKLLNLKNEEIVLNRDFIFTFYVDKKIAHWSGIFPQHPLFGEWIWPKVNQKEK</sequence>
<name>W8GF69_9MOLU</name>
<dbReference type="AlphaFoldDB" id="W8GF69"/>
<dbReference type="STRING" id="1427984.X271_00288"/>
<keyword evidence="1" id="KW-0812">Transmembrane</keyword>
<dbReference type="KEGG" id="hcr:X271_00288"/>
<evidence type="ECO:0000313" key="2">
    <source>
        <dbReference type="EMBL" id="AHK22394.1"/>
    </source>
</evidence>
<gene>
    <name evidence="2" type="ORF">X271_00288</name>
</gene>
<evidence type="ECO:0000313" key="3">
    <source>
        <dbReference type="Proteomes" id="UP000019450"/>
    </source>
</evidence>
<reference evidence="2 3" key="1">
    <citation type="journal article" date="2014" name="Genome Biol. Evol.">
        <title>Phylogenomics of "Candidatus Hepatoplasma crinochetorum," a Lineage of Mollicutes Associated with Noninsect Arthropods.</title>
        <authorList>
            <person name="Leclercq S."/>
            <person name="Dittmer J."/>
            <person name="Bouchon D."/>
            <person name="Cordaux R."/>
        </authorList>
    </citation>
    <scope>NUCLEOTIDE SEQUENCE [LARGE SCALE GENOMIC DNA]</scope>
    <source>
        <strain evidence="2 3">Av</strain>
    </source>
</reference>
<keyword evidence="3" id="KW-1185">Reference proteome</keyword>
<keyword evidence="1" id="KW-0472">Membrane</keyword>
<proteinExistence type="predicted"/>
<keyword evidence="1" id="KW-1133">Transmembrane helix</keyword>
<dbReference type="RefSeq" id="WP_025208691.1">
    <property type="nucleotide sequence ID" value="NZ_CP006932.1"/>
</dbReference>